<evidence type="ECO:0000256" key="5">
    <source>
        <dbReference type="ARBA" id="ARBA00022491"/>
    </source>
</evidence>
<organism evidence="12 13">
    <name type="scientific">Corynebacterium suicordis DSM 45110</name>
    <dbReference type="NCBI Taxonomy" id="1121369"/>
    <lineage>
        <taxon>Bacteria</taxon>
        <taxon>Bacillati</taxon>
        <taxon>Actinomycetota</taxon>
        <taxon>Actinomycetes</taxon>
        <taxon>Mycobacteriales</taxon>
        <taxon>Corynebacteriaceae</taxon>
        <taxon>Corynebacterium</taxon>
    </lineage>
</organism>
<name>A0ABR9ZMQ8_9CORY</name>
<evidence type="ECO:0000256" key="1">
    <source>
        <dbReference type="ARBA" id="ARBA00004496"/>
    </source>
</evidence>
<comment type="similarity">
    <text evidence="2">Belongs to the Fur family.</text>
</comment>
<keyword evidence="4" id="KW-0963">Cytoplasm</keyword>
<dbReference type="Gene3D" id="3.30.1490.190">
    <property type="match status" value="1"/>
</dbReference>
<evidence type="ECO:0000256" key="9">
    <source>
        <dbReference type="ARBA" id="ARBA00023125"/>
    </source>
</evidence>
<dbReference type="InterPro" id="IPR043135">
    <property type="entry name" value="Fur_C"/>
</dbReference>
<comment type="caution">
    <text evidence="12">The sequence shown here is derived from an EMBL/GenBank/DDBJ whole genome shotgun (WGS) entry which is preliminary data.</text>
</comment>
<keyword evidence="10" id="KW-0804">Transcription</keyword>
<dbReference type="Pfam" id="PF01475">
    <property type="entry name" value="FUR"/>
    <property type="match status" value="1"/>
</dbReference>
<evidence type="ECO:0000256" key="7">
    <source>
        <dbReference type="ARBA" id="ARBA00022833"/>
    </source>
</evidence>
<protein>
    <submittedName>
        <fullName evidence="12">Transcriptional repressor</fullName>
    </submittedName>
</protein>
<feature type="region of interest" description="Disordered" evidence="11">
    <location>
        <begin position="1"/>
        <end position="23"/>
    </location>
</feature>
<evidence type="ECO:0000256" key="6">
    <source>
        <dbReference type="ARBA" id="ARBA00022723"/>
    </source>
</evidence>
<evidence type="ECO:0000256" key="10">
    <source>
        <dbReference type="ARBA" id="ARBA00023163"/>
    </source>
</evidence>
<dbReference type="PANTHER" id="PTHR33202">
    <property type="entry name" value="ZINC UPTAKE REGULATION PROTEIN"/>
    <property type="match status" value="1"/>
</dbReference>
<feature type="compositionally biased region" description="Basic and acidic residues" evidence="11">
    <location>
        <begin position="1"/>
        <end position="11"/>
    </location>
</feature>
<sequence>MPQQESRESAARPKIGQRNTRQRAAVQDVLEGITTFASAQDIHLKLSNSEQKVGLTTVYRTLQQLSELGAIDTLQDESGETLYRSCAMDDHHHHLVCVNCRKTIEIDGGPVEEWAHETAAKYGFKKSGHTAEIFGLCETCQSS</sequence>
<evidence type="ECO:0000256" key="3">
    <source>
        <dbReference type="ARBA" id="ARBA00011738"/>
    </source>
</evidence>
<evidence type="ECO:0000256" key="4">
    <source>
        <dbReference type="ARBA" id="ARBA00022490"/>
    </source>
</evidence>
<reference evidence="12 13" key="1">
    <citation type="submission" date="2020-10" db="EMBL/GenBank/DDBJ databases">
        <title>Novel species in genus Corynebacterium.</title>
        <authorList>
            <person name="Zhang G."/>
        </authorList>
    </citation>
    <scope>NUCLEOTIDE SEQUENCE [LARGE SCALE GENOMIC DNA]</scope>
    <source>
        <strain evidence="12 13">DSM 45110</strain>
    </source>
</reference>
<comment type="subcellular location">
    <subcellularLocation>
        <location evidence="1">Cytoplasm</location>
    </subcellularLocation>
</comment>
<comment type="subunit">
    <text evidence="3">Homodimer.</text>
</comment>
<dbReference type="RefSeq" id="WP_194556788.1">
    <property type="nucleotide sequence ID" value="NZ_JADKMY010000002.1"/>
</dbReference>
<evidence type="ECO:0000256" key="2">
    <source>
        <dbReference type="ARBA" id="ARBA00007957"/>
    </source>
</evidence>
<gene>
    <name evidence="12" type="ORF">IRY30_07405</name>
</gene>
<evidence type="ECO:0000256" key="8">
    <source>
        <dbReference type="ARBA" id="ARBA00023015"/>
    </source>
</evidence>
<dbReference type="InterPro" id="IPR036388">
    <property type="entry name" value="WH-like_DNA-bd_sf"/>
</dbReference>
<dbReference type="EMBL" id="JADKMY010000002">
    <property type="protein sequence ID" value="MBF4553902.1"/>
    <property type="molecule type" value="Genomic_DNA"/>
</dbReference>
<dbReference type="InterPro" id="IPR036390">
    <property type="entry name" value="WH_DNA-bd_sf"/>
</dbReference>
<keyword evidence="6" id="KW-0479">Metal-binding</keyword>
<dbReference type="Gene3D" id="1.10.10.10">
    <property type="entry name" value="Winged helix-like DNA-binding domain superfamily/Winged helix DNA-binding domain"/>
    <property type="match status" value="1"/>
</dbReference>
<evidence type="ECO:0000313" key="12">
    <source>
        <dbReference type="EMBL" id="MBF4553902.1"/>
    </source>
</evidence>
<dbReference type="PANTHER" id="PTHR33202:SF2">
    <property type="entry name" value="FERRIC UPTAKE REGULATION PROTEIN"/>
    <property type="match status" value="1"/>
</dbReference>
<evidence type="ECO:0000313" key="13">
    <source>
        <dbReference type="Proteomes" id="UP000635902"/>
    </source>
</evidence>
<dbReference type="SUPFAM" id="SSF46785">
    <property type="entry name" value="Winged helix' DNA-binding domain"/>
    <property type="match status" value="1"/>
</dbReference>
<keyword evidence="5" id="KW-0678">Repressor</keyword>
<dbReference type="InterPro" id="IPR002481">
    <property type="entry name" value="FUR"/>
</dbReference>
<keyword evidence="7" id="KW-0862">Zinc</keyword>
<keyword evidence="9" id="KW-0238">DNA-binding</keyword>
<keyword evidence="13" id="KW-1185">Reference proteome</keyword>
<dbReference type="Proteomes" id="UP000635902">
    <property type="component" value="Unassembled WGS sequence"/>
</dbReference>
<evidence type="ECO:0000256" key="11">
    <source>
        <dbReference type="SAM" id="MobiDB-lite"/>
    </source>
</evidence>
<accession>A0ABR9ZMQ8</accession>
<proteinExistence type="inferred from homology"/>
<dbReference type="CDD" id="cd07153">
    <property type="entry name" value="Fur_like"/>
    <property type="match status" value="1"/>
</dbReference>
<keyword evidence="8" id="KW-0805">Transcription regulation</keyword>